<dbReference type="InterPro" id="IPR000305">
    <property type="entry name" value="GIY-YIG_endonuc"/>
</dbReference>
<name>A0A5C6MYZ2_9TELE</name>
<proteinExistence type="predicted"/>
<dbReference type="PANTHER" id="PTHR21301">
    <property type="entry name" value="REVERSE TRANSCRIPTASE"/>
    <property type="match status" value="1"/>
</dbReference>
<reference evidence="3 4" key="1">
    <citation type="submission" date="2019-04" db="EMBL/GenBank/DDBJ databases">
        <title>Chromosome genome assembly for Takifugu flavidus.</title>
        <authorList>
            <person name="Xiao S."/>
        </authorList>
    </citation>
    <scope>NUCLEOTIDE SEQUENCE [LARGE SCALE GENOMIC DNA]</scope>
    <source>
        <strain evidence="3">HTHZ2018</strain>
        <tissue evidence="3">Muscle</tissue>
    </source>
</reference>
<evidence type="ECO:0000313" key="4">
    <source>
        <dbReference type="Proteomes" id="UP000324091"/>
    </source>
</evidence>
<dbReference type="Proteomes" id="UP000324091">
    <property type="component" value="Chromosome 5"/>
</dbReference>
<dbReference type="CDD" id="cd10442">
    <property type="entry name" value="GIY-YIG_PLEs"/>
    <property type="match status" value="1"/>
</dbReference>
<feature type="domain" description="GIY-YIG" evidence="2">
    <location>
        <begin position="124"/>
        <end position="213"/>
    </location>
</feature>
<dbReference type="AlphaFoldDB" id="A0A5C6MYZ2"/>
<protein>
    <recommendedName>
        <fullName evidence="2">GIY-YIG domain-containing protein</fullName>
    </recommendedName>
</protein>
<dbReference type="PANTHER" id="PTHR21301:SF11">
    <property type="entry name" value="GIY-YIG DOMAIN-CONTAINING PROTEIN"/>
    <property type="match status" value="1"/>
</dbReference>
<accession>A0A5C6MYZ2</accession>
<feature type="region of interest" description="Disordered" evidence="1">
    <location>
        <begin position="1"/>
        <end position="37"/>
    </location>
</feature>
<comment type="caution">
    <text evidence="3">The sequence shown here is derived from an EMBL/GenBank/DDBJ whole genome shotgun (WGS) entry which is preliminary data.</text>
</comment>
<evidence type="ECO:0000259" key="2">
    <source>
        <dbReference type="PROSITE" id="PS50164"/>
    </source>
</evidence>
<dbReference type="PROSITE" id="PS50164">
    <property type="entry name" value="GIY_YIG"/>
    <property type="match status" value="1"/>
</dbReference>
<gene>
    <name evidence="3" type="ORF">D4764_05G0000090</name>
</gene>
<organism evidence="3 4">
    <name type="scientific">Takifugu flavidus</name>
    <name type="common">sansaifugu</name>
    <dbReference type="NCBI Taxonomy" id="433684"/>
    <lineage>
        <taxon>Eukaryota</taxon>
        <taxon>Metazoa</taxon>
        <taxon>Chordata</taxon>
        <taxon>Craniata</taxon>
        <taxon>Vertebrata</taxon>
        <taxon>Euteleostomi</taxon>
        <taxon>Actinopterygii</taxon>
        <taxon>Neopterygii</taxon>
        <taxon>Teleostei</taxon>
        <taxon>Neoteleostei</taxon>
        <taxon>Acanthomorphata</taxon>
        <taxon>Eupercaria</taxon>
        <taxon>Tetraodontiformes</taxon>
        <taxon>Tetradontoidea</taxon>
        <taxon>Tetraodontidae</taxon>
        <taxon>Takifugu</taxon>
    </lineage>
</organism>
<evidence type="ECO:0000256" key="1">
    <source>
        <dbReference type="SAM" id="MobiDB-lite"/>
    </source>
</evidence>
<evidence type="ECO:0000313" key="3">
    <source>
        <dbReference type="EMBL" id="TWW59919.1"/>
    </source>
</evidence>
<keyword evidence="4" id="KW-1185">Reference proteome</keyword>
<sequence length="273" mass="31503">MNKAESTDNVMKTHVKEGKGPPKAYTSNKKDEDANSSRSLYPRCFLCQLDWVSSLEDVSRKRDLSKGEEERNKRRSVSIPYLSGVSEKFRRIFQKHDIPVHFKPSNTLRQRLVHPKDKTPRPKQSNVVYAVQCQEECKELYIGETKQPLHRRMAQHRRATSSGQDSAVHLHLKESGHSFEDSQVRILAREDRWFERGVKEAIHVKLEKPSLNRGGGLRHFLSPTYNAVLHSFQQQNKHSHHSRRPSDSSPCDPADKGETPQQKLGERPDQRPC</sequence>
<feature type="compositionally biased region" description="Basic and acidic residues" evidence="1">
    <location>
        <begin position="253"/>
        <end position="273"/>
    </location>
</feature>
<dbReference type="EMBL" id="RHFK02000018">
    <property type="protein sequence ID" value="TWW59919.1"/>
    <property type="molecule type" value="Genomic_DNA"/>
</dbReference>
<feature type="region of interest" description="Disordered" evidence="1">
    <location>
        <begin position="233"/>
        <end position="273"/>
    </location>
</feature>